<reference evidence="2 3" key="1">
    <citation type="journal article" date="2016" name="G3 (Bethesda)">
        <title>First Draft Assembly and Annotation of the Genome of a California Endemic Oak Quercus lobata Nee (Fagaceae).</title>
        <authorList>
            <person name="Sork V.L."/>
            <person name="Fitz-Gibbon S.T."/>
            <person name="Puiu D."/>
            <person name="Crepeau M."/>
            <person name="Gugger P.F."/>
            <person name="Sherman R."/>
            <person name="Stevens K."/>
            <person name="Langley C.H."/>
            <person name="Pellegrini M."/>
            <person name="Salzberg S.L."/>
        </authorList>
    </citation>
    <scope>NUCLEOTIDE SEQUENCE [LARGE SCALE GENOMIC DNA]</scope>
    <source>
        <strain evidence="2 3">cv. SW786</strain>
    </source>
</reference>
<evidence type="ECO:0000313" key="3">
    <source>
        <dbReference type="Proteomes" id="UP000594261"/>
    </source>
</evidence>
<organism evidence="2 3">
    <name type="scientific">Quercus lobata</name>
    <name type="common">Valley oak</name>
    <dbReference type="NCBI Taxonomy" id="97700"/>
    <lineage>
        <taxon>Eukaryota</taxon>
        <taxon>Viridiplantae</taxon>
        <taxon>Streptophyta</taxon>
        <taxon>Embryophyta</taxon>
        <taxon>Tracheophyta</taxon>
        <taxon>Spermatophyta</taxon>
        <taxon>Magnoliopsida</taxon>
        <taxon>eudicotyledons</taxon>
        <taxon>Gunneridae</taxon>
        <taxon>Pentapetalae</taxon>
        <taxon>rosids</taxon>
        <taxon>fabids</taxon>
        <taxon>Fagales</taxon>
        <taxon>Fagaceae</taxon>
        <taxon>Quercus</taxon>
    </lineage>
</organism>
<dbReference type="KEGG" id="qlo:115956568"/>
<dbReference type="NCBIfam" id="TIGR01640">
    <property type="entry name" value="F_box_assoc_1"/>
    <property type="match status" value="1"/>
</dbReference>
<accession>A0A7N2M8X1</accession>
<dbReference type="InterPro" id="IPR006527">
    <property type="entry name" value="F-box-assoc_dom_typ1"/>
</dbReference>
<keyword evidence="3" id="KW-1185">Reference proteome</keyword>
<dbReference type="EMBL" id="LRBV02000008">
    <property type="status" value="NOT_ANNOTATED_CDS"/>
    <property type="molecule type" value="Genomic_DNA"/>
</dbReference>
<name>A0A7N2M8X1_QUELO</name>
<dbReference type="OrthoDB" id="5314306at2759"/>
<dbReference type="RefSeq" id="XP_030930761.1">
    <property type="nucleotide sequence ID" value="XM_031074901.1"/>
</dbReference>
<dbReference type="EnsemblPlants" id="QL08p020259:mrna">
    <property type="protein sequence ID" value="QL08p020259:mrna:CDS:1"/>
    <property type="gene ID" value="QL08p020259"/>
</dbReference>
<dbReference type="InterPro" id="IPR017451">
    <property type="entry name" value="F-box-assoc_interact_dom"/>
</dbReference>
<gene>
    <name evidence="2" type="primary">LOC115956568</name>
</gene>
<feature type="domain" description="F-box associated beta-propeller type 1" evidence="1">
    <location>
        <begin position="5"/>
        <end position="189"/>
    </location>
</feature>
<reference evidence="2" key="2">
    <citation type="submission" date="2021-01" db="UniProtKB">
        <authorList>
            <consortium name="EnsemblPlants"/>
        </authorList>
    </citation>
    <scope>IDENTIFICATION</scope>
</reference>
<sequence length="210" mass="23677">MIIVNDYTKKSSISKVEVYSLATDQWKIVTALPPFTLCDSDESDPLAFVNGAVHCVARKKTKKESINFVLVFDLGDNVFSEIAMPKLWDKPRVGETLACLSISVYRNCLALIQEEHSIHSLNLWVMKEYAVVSSWTKVLTFDNQGDYIPRAIGFKKSGEVLLAMKTGQFISEYFDTQKVKILQISGNHTIVDSYVESLVLLDKPNRAVTY</sequence>
<dbReference type="InterPro" id="IPR050796">
    <property type="entry name" value="SCF_F-box_component"/>
</dbReference>
<dbReference type="InParanoid" id="A0A7N2M8X1"/>
<dbReference type="PANTHER" id="PTHR31672">
    <property type="entry name" value="BNACNNG10540D PROTEIN"/>
    <property type="match status" value="1"/>
</dbReference>
<dbReference type="Proteomes" id="UP000594261">
    <property type="component" value="Chromosome 8"/>
</dbReference>
<dbReference type="Gramene" id="QL08p020259:mrna">
    <property type="protein sequence ID" value="QL08p020259:mrna:CDS:1"/>
    <property type="gene ID" value="QL08p020259"/>
</dbReference>
<dbReference type="GeneID" id="115956568"/>
<proteinExistence type="predicted"/>
<protein>
    <recommendedName>
        <fullName evidence="1">F-box associated beta-propeller type 1 domain-containing protein</fullName>
    </recommendedName>
</protein>
<dbReference type="Pfam" id="PF07734">
    <property type="entry name" value="FBA_1"/>
    <property type="match status" value="1"/>
</dbReference>
<dbReference type="PANTHER" id="PTHR31672:SF13">
    <property type="entry name" value="F-BOX PROTEIN CPR30-LIKE"/>
    <property type="match status" value="1"/>
</dbReference>
<evidence type="ECO:0000313" key="2">
    <source>
        <dbReference type="EnsemblPlants" id="QL08p020259:mrna:CDS:1"/>
    </source>
</evidence>
<evidence type="ECO:0000259" key="1">
    <source>
        <dbReference type="Pfam" id="PF07734"/>
    </source>
</evidence>
<dbReference type="AlphaFoldDB" id="A0A7N2M8X1"/>